<reference evidence="13 14" key="1">
    <citation type="submission" date="2018-11" db="EMBL/GenBank/DDBJ databases">
        <title>Haplotype-resolved cattle genomes.</title>
        <authorList>
            <person name="Low W.Y."/>
            <person name="Tearle R."/>
            <person name="Bickhart D.M."/>
            <person name="Rosen B.D."/>
            <person name="Koren S."/>
            <person name="Rhie A."/>
            <person name="Hiendleder S."/>
            <person name="Phillippy A.M."/>
            <person name="Smith T.P.L."/>
            <person name="Williams J.L."/>
        </authorList>
    </citation>
    <scope>NUCLEOTIDE SEQUENCE [LARGE SCALE GENOMIC DNA]</scope>
</reference>
<organism evidence="13 14">
    <name type="scientific">Bos indicus x Bos taurus</name>
    <name type="common">Hybrid cattle</name>
    <dbReference type="NCBI Taxonomy" id="30522"/>
    <lineage>
        <taxon>Eukaryota</taxon>
        <taxon>Metazoa</taxon>
        <taxon>Chordata</taxon>
        <taxon>Craniata</taxon>
        <taxon>Vertebrata</taxon>
        <taxon>Euteleostomi</taxon>
        <taxon>Mammalia</taxon>
        <taxon>Eutheria</taxon>
        <taxon>Laurasiatheria</taxon>
        <taxon>Artiodactyla</taxon>
        <taxon>Ruminantia</taxon>
        <taxon>Pecora</taxon>
        <taxon>Bovidae</taxon>
        <taxon>Bovinae</taxon>
        <taxon>Bos</taxon>
    </lineage>
</organism>
<evidence type="ECO:0000256" key="4">
    <source>
        <dbReference type="ARBA" id="ARBA00023055"/>
    </source>
</evidence>
<evidence type="ECO:0000313" key="13">
    <source>
        <dbReference type="Ensembl" id="ENSBIXP00000036177.1"/>
    </source>
</evidence>
<keyword evidence="3" id="KW-0276">Fatty acid metabolism</keyword>
<dbReference type="InterPro" id="IPR000873">
    <property type="entry name" value="AMP-dep_synth/lig_dom"/>
</dbReference>
<dbReference type="AlphaFoldDB" id="A0A4W2EAR5"/>
<dbReference type="GO" id="GO:0005324">
    <property type="term" value="F:long-chain fatty acid transmembrane transporter activity"/>
    <property type="evidence" value="ECO:0007669"/>
    <property type="project" value="TreeGrafter"/>
</dbReference>
<dbReference type="EC" id="6.2.1.3" evidence="6"/>
<dbReference type="GO" id="GO:0044539">
    <property type="term" value="P:long-chain fatty acid import into cell"/>
    <property type="evidence" value="ECO:0007669"/>
    <property type="project" value="TreeGrafter"/>
</dbReference>
<evidence type="ECO:0000256" key="1">
    <source>
        <dbReference type="ARBA" id="ARBA00006432"/>
    </source>
</evidence>
<keyword evidence="4" id="KW-0445">Lipid transport</keyword>
<proteinExistence type="inferred from homology"/>
<dbReference type="Gene3D" id="3.30.300.30">
    <property type="match status" value="1"/>
</dbReference>
<name>A0A4W2EAR5_BOBOX</name>
<dbReference type="GO" id="GO:0005789">
    <property type="term" value="C:endoplasmic reticulum membrane"/>
    <property type="evidence" value="ECO:0007669"/>
    <property type="project" value="TreeGrafter"/>
</dbReference>
<dbReference type="InterPro" id="IPR025110">
    <property type="entry name" value="AMP-bd_C"/>
</dbReference>
<dbReference type="Gene3D" id="3.40.50.12780">
    <property type="entry name" value="N-terminal domain of ligase-like"/>
    <property type="match status" value="2"/>
</dbReference>
<feature type="transmembrane region" description="Helical" evidence="10">
    <location>
        <begin position="6"/>
        <end position="27"/>
    </location>
</feature>
<reference evidence="13" key="3">
    <citation type="submission" date="2025-09" db="UniProtKB">
        <authorList>
            <consortium name="Ensembl"/>
        </authorList>
    </citation>
    <scope>IDENTIFICATION</scope>
</reference>
<dbReference type="Proteomes" id="UP000314981">
    <property type="component" value="Chromosome 10"/>
</dbReference>
<feature type="domain" description="AMP-binding enzyme C-terminal" evidence="12">
    <location>
        <begin position="446"/>
        <end position="519"/>
    </location>
</feature>
<evidence type="ECO:0000256" key="2">
    <source>
        <dbReference type="ARBA" id="ARBA00022598"/>
    </source>
</evidence>
<keyword evidence="2" id="KW-0436">Ligase</keyword>
<evidence type="ECO:0000256" key="9">
    <source>
        <dbReference type="ARBA" id="ARBA00048666"/>
    </source>
</evidence>
<evidence type="ECO:0000259" key="11">
    <source>
        <dbReference type="Pfam" id="PF00501"/>
    </source>
</evidence>
<dbReference type="Ensembl" id="ENSBIXT00000046835.1">
    <property type="protein sequence ID" value="ENSBIXP00000036177.1"/>
    <property type="gene ID" value="ENSBIXG00000019599.1"/>
</dbReference>
<dbReference type="Pfam" id="PF13193">
    <property type="entry name" value="AMP-binding_C"/>
    <property type="match status" value="1"/>
</dbReference>
<dbReference type="FunFam" id="3.30.300.30:FF:000002">
    <property type="entry name" value="Long-chain fatty acid transport protein 1"/>
    <property type="match status" value="1"/>
</dbReference>
<reference evidence="13" key="2">
    <citation type="submission" date="2025-08" db="UniProtKB">
        <authorList>
            <consortium name="Ensembl"/>
        </authorList>
    </citation>
    <scope>IDENTIFICATION</scope>
</reference>
<protein>
    <recommendedName>
        <fullName evidence="6">long-chain-fatty-acid--CoA ligase</fullName>
        <ecNumber evidence="6">6.2.1.3</ecNumber>
    </recommendedName>
    <alternativeName>
        <fullName evidence="8">Long-chain-fatty-acid--CoA ligase</fullName>
    </alternativeName>
</protein>
<keyword evidence="5" id="KW-0443">Lipid metabolism</keyword>
<evidence type="ECO:0000313" key="14">
    <source>
        <dbReference type="Proteomes" id="UP000314981"/>
    </source>
</evidence>
<dbReference type="SUPFAM" id="SSF56801">
    <property type="entry name" value="Acetyl-CoA synthetase-like"/>
    <property type="match status" value="1"/>
</dbReference>
<keyword evidence="10" id="KW-1133">Transmembrane helix</keyword>
<comment type="similarity">
    <text evidence="1">Belongs to the ATP-dependent AMP-binding enzyme family.</text>
</comment>
<keyword evidence="14" id="KW-1185">Reference proteome</keyword>
<keyword evidence="10" id="KW-0472">Membrane</keyword>
<keyword evidence="4" id="KW-0813">Transport</keyword>
<dbReference type="GO" id="GO:0005778">
    <property type="term" value="C:peroxisomal membrane"/>
    <property type="evidence" value="ECO:0007669"/>
    <property type="project" value="TreeGrafter"/>
</dbReference>
<feature type="domain" description="AMP-dependent synthetase/ligase" evidence="11">
    <location>
        <begin position="61"/>
        <end position="231"/>
    </location>
</feature>
<evidence type="ECO:0000256" key="10">
    <source>
        <dbReference type="SAM" id="Phobius"/>
    </source>
</evidence>
<dbReference type="InterPro" id="IPR045851">
    <property type="entry name" value="AMP-bd_C_sf"/>
</dbReference>
<accession>A0A4W2EAR5</accession>
<comment type="catalytic activity">
    <reaction evidence="9">
        <text>tetracosanoate + ATP + CoA = tetracosanoyl-CoA + AMP + diphosphate</text>
        <dbReference type="Rhea" id="RHEA:33639"/>
        <dbReference type="ChEBI" id="CHEBI:30616"/>
        <dbReference type="ChEBI" id="CHEBI:31014"/>
        <dbReference type="ChEBI" id="CHEBI:33019"/>
        <dbReference type="ChEBI" id="CHEBI:57287"/>
        <dbReference type="ChEBI" id="CHEBI:65052"/>
        <dbReference type="ChEBI" id="CHEBI:456215"/>
    </reaction>
    <physiologicalReaction direction="left-to-right" evidence="9">
        <dbReference type="Rhea" id="RHEA:33640"/>
    </physiologicalReaction>
</comment>
<dbReference type="PANTHER" id="PTHR43107">
    <property type="entry name" value="LONG-CHAIN FATTY ACID TRANSPORT PROTEIN"/>
    <property type="match status" value="1"/>
</dbReference>
<dbReference type="GO" id="GO:0008206">
    <property type="term" value="P:bile acid metabolic process"/>
    <property type="evidence" value="ECO:0007669"/>
    <property type="project" value="TreeGrafter"/>
</dbReference>
<evidence type="ECO:0000256" key="6">
    <source>
        <dbReference type="ARBA" id="ARBA00026121"/>
    </source>
</evidence>
<evidence type="ECO:0000259" key="12">
    <source>
        <dbReference type="Pfam" id="PF13193"/>
    </source>
</evidence>
<dbReference type="GO" id="GO:0005886">
    <property type="term" value="C:plasma membrane"/>
    <property type="evidence" value="ECO:0007669"/>
    <property type="project" value="TreeGrafter"/>
</dbReference>
<evidence type="ECO:0000256" key="5">
    <source>
        <dbReference type="ARBA" id="ARBA00023098"/>
    </source>
</evidence>
<dbReference type="GO" id="GO:0004467">
    <property type="term" value="F:long-chain fatty acid-CoA ligase activity"/>
    <property type="evidence" value="ECO:0007669"/>
    <property type="project" value="UniProtKB-EC"/>
</dbReference>
<evidence type="ECO:0000256" key="8">
    <source>
        <dbReference type="ARBA" id="ARBA00041297"/>
    </source>
</evidence>
<dbReference type="PANTHER" id="PTHR43107:SF4">
    <property type="entry name" value="LONG-CHAIN FATTY ACID TRANSPORT PROTEIN 2"/>
    <property type="match status" value="1"/>
</dbReference>
<dbReference type="Pfam" id="PF00501">
    <property type="entry name" value="AMP-binding"/>
    <property type="match status" value="1"/>
</dbReference>
<evidence type="ECO:0000256" key="7">
    <source>
        <dbReference type="ARBA" id="ARBA00036527"/>
    </source>
</evidence>
<keyword evidence="10" id="KW-0812">Transmembrane</keyword>
<sequence length="567" mass="64562">MLPVVYAVLAGLLMLPLLVNLCCPYFFQDLRYFLLVAGVAQRARSNGKRRPVRTILYAFLDKVQQTPHKPFLLFRDETFTYAQVDRRSNQVARALRDHLGLRQGDCVAIFMGNEPAYIWLWLGLIKLGCAMACLNYNIRGKSLLHCFQCSGAKVLLVSPELQAAVEEVLPSLKKDDVAVYYVSRTSNTDGVNSFLDKVDEVSSEPVPESWRSEVTFSTPALYIYTSGTTGATLVLRTKFSASQFWDDCRKYNITVIQYIGELLRYLCNCPEKPNDRDHKVRLAMGNGLRADVWREFVRRFGDIHINEFYASTEGNIGFMNYTRKIGAVGRVNYLQKKVINYELIKYDVEKDEPIRDGNGYCIKVPKGEPGLLVCKITQLTPFSGYAGGMSQTEKKKLTDVFKKGDLYFNTGDLLMIDHENFIYFHDRVGDTFRWKGENVATTEVADTVGLVDFVEEVNVYGVSVPGHEGRIGMASIKMKADHEFDGRKLFKHVVDYLPSYARPRFLRIQDSIEITGTFKHRKVTLVEEGFNPAVIKDALYFLDDKAEMYVPMTEDIYNAISDKILKL</sequence>
<comment type="catalytic activity">
    <reaction evidence="7">
        <text>a very long-chain fatty acid + ATP + CoA = a very long-chain fatty acyl-CoA + AMP + diphosphate</text>
        <dbReference type="Rhea" id="RHEA:54536"/>
        <dbReference type="ChEBI" id="CHEBI:30616"/>
        <dbReference type="ChEBI" id="CHEBI:33019"/>
        <dbReference type="ChEBI" id="CHEBI:57287"/>
        <dbReference type="ChEBI" id="CHEBI:58950"/>
        <dbReference type="ChEBI" id="CHEBI:138261"/>
        <dbReference type="ChEBI" id="CHEBI:456215"/>
    </reaction>
    <physiologicalReaction direction="left-to-right" evidence="7">
        <dbReference type="Rhea" id="RHEA:54537"/>
    </physiologicalReaction>
</comment>
<evidence type="ECO:0000256" key="3">
    <source>
        <dbReference type="ARBA" id="ARBA00022832"/>
    </source>
</evidence>
<dbReference type="InterPro" id="IPR042099">
    <property type="entry name" value="ANL_N_sf"/>
</dbReference>
<feature type="transmembrane region" description="Helical" evidence="10">
    <location>
        <begin position="118"/>
        <end position="138"/>
    </location>
</feature>